<dbReference type="InterPro" id="IPR027417">
    <property type="entry name" value="P-loop_NTPase"/>
</dbReference>
<dbReference type="InterPro" id="IPR006083">
    <property type="entry name" value="PRK/URK"/>
</dbReference>
<evidence type="ECO:0000259" key="1">
    <source>
        <dbReference type="Pfam" id="PF00485"/>
    </source>
</evidence>
<proteinExistence type="predicted"/>
<sequence length="218" mass="24525">MAKTYPINISDIAAFPQLIARTYFESGKPTFVVGISGAPATGKSTLSEKLISELARLGLKAQLCPMDGFHYSNKVLKERGLMEIKGSIETFDVSSLARLLSMALKIDGEAFYWPKYCRELHDPVAEGFLIEPDTQIILLEGNYIFSDQNEWQAVSDLIDLKVFLTASEEVLRERLIARHLAGGKPKQEAYDKTERVDLVNALKIKRYETNAHYVIQTH</sequence>
<dbReference type="SUPFAM" id="SSF52540">
    <property type="entry name" value="P-loop containing nucleoside triphosphate hydrolases"/>
    <property type="match status" value="1"/>
</dbReference>
<evidence type="ECO:0000313" key="3">
    <source>
        <dbReference type="Proteomes" id="UP000197092"/>
    </source>
</evidence>
<dbReference type="GO" id="GO:0016301">
    <property type="term" value="F:kinase activity"/>
    <property type="evidence" value="ECO:0007669"/>
    <property type="project" value="InterPro"/>
</dbReference>
<protein>
    <recommendedName>
        <fullName evidence="1">Phosphoribulokinase/uridine kinase domain-containing protein</fullName>
    </recommendedName>
</protein>
<dbReference type="AlphaFoldDB" id="A0AAN1FJF5"/>
<reference evidence="3" key="1">
    <citation type="submission" date="2016-12" db="EMBL/GenBank/DDBJ databases">
        <title>Comparative genomic analysis reveals the diversity, evolution, and environmental adaptation strategies of the genus Vibrio.</title>
        <authorList>
            <person name="Lin H."/>
            <person name="Wang X."/>
            <person name="Zhang X.-H."/>
        </authorList>
    </citation>
    <scope>NUCLEOTIDE SEQUENCE [LARGE SCALE GENOMIC DNA]</scope>
    <source>
        <strain evidence="3">QT6D1</strain>
    </source>
</reference>
<name>A0AAN1FJF5_9VIBR</name>
<dbReference type="GO" id="GO:0005524">
    <property type="term" value="F:ATP binding"/>
    <property type="evidence" value="ECO:0007669"/>
    <property type="project" value="InterPro"/>
</dbReference>
<organism evidence="2 3">
    <name type="scientific">Vibrio mediterranei</name>
    <dbReference type="NCBI Taxonomy" id="689"/>
    <lineage>
        <taxon>Bacteria</taxon>
        <taxon>Pseudomonadati</taxon>
        <taxon>Pseudomonadota</taxon>
        <taxon>Gammaproteobacteria</taxon>
        <taxon>Vibrionales</taxon>
        <taxon>Vibrionaceae</taxon>
        <taxon>Vibrio</taxon>
    </lineage>
</organism>
<dbReference type="KEGG" id="vsh:BSZ05_18095"/>
<evidence type="ECO:0000313" key="2">
    <source>
        <dbReference type="EMBL" id="ASI91757.1"/>
    </source>
</evidence>
<dbReference type="RefSeq" id="WP_088877853.1">
    <property type="nucleotide sequence ID" value="NZ_CP018309.1"/>
</dbReference>
<dbReference type="Gene3D" id="3.40.50.300">
    <property type="entry name" value="P-loop containing nucleotide triphosphate hydrolases"/>
    <property type="match status" value="1"/>
</dbReference>
<dbReference type="Proteomes" id="UP000197092">
    <property type="component" value="Chromosome 2"/>
</dbReference>
<dbReference type="Pfam" id="PF00485">
    <property type="entry name" value="PRK"/>
    <property type="match status" value="1"/>
</dbReference>
<dbReference type="PANTHER" id="PTHR10285">
    <property type="entry name" value="URIDINE KINASE"/>
    <property type="match status" value="1"/>
</dbReference>
<feature type="domain" description="Phosphoribulokinase/uridine kinase" evidence="1">
    <location>
        <begin position="32"/>
        <end position="181"/>
    </location>
</feature>
<accession>A0AAN1FJF5</accession>
<gene>
    <name evidence="2" type="ORF">BSZ05_18095</name>
</gene>
<dbReference type="EMBL" id="CP018309">
    <property type="protein sequence ID" value="ASI91757.1"/>
    <property type="molecule type" value="Genomic_DNA"/>
</dbReference>